<feature type="chain" id="PRO_5017455662" evidence="4">
    <location>
        <begin position="28"/>
        <end position="333"/>
    </location>
</feature>
<dbReference type="InterPro" id="IPR033645">
    <property type="entry name" value="VirB9/CagX/TrbG_C"/>
</dbReference>
<evidence type="ECO:0000313" key="6">
    <source>
        <dbReference type="Proteomes" id="UP000265366"/>
    </source>
</evidence>
<gene>
    <name evidence="5" type="primary">trbG</name>
    <name evidence="5" type="ORF">D2V17_09225</name>
</gene>
<dbReference type="Gene3D" id="2.60.40.2500">
    <property type="match status" value="1"/>
</dbReference>
<reference evidence="5 6" key="1">
    <citation type="submission" date="2018-08" db="EMBL/GenBank/DDBJ databases">
        <title>Erythrobacter zhengii sp.nov., a bacterium isolated from deep-sea sediment.</title>
        <authorList>
            <person name="Fang C."/>
            <person name="Wu Y.-H."/>
            <person name="Sun C."/>
            <person name="Wang H."/>
            <person name="Cheng H."/>
            <person name="Meng F.-X."/>
            <person name="Wang C.-S."/>
            <person name="Xu X.-W."/>
        </authorList>
    </citation>
    <scope>NUCLEOTIDE SEQUENCE [LARGE SCALE GENOMIC DNA]</scope>
    <source>
        <strain evidence="5 6">CCTCC AB 2015396</strain>
    </source>
</reference>
<name>A0A3A1P807_9SPHN</name>
<dbReference type="OrthoDB" id="9815808at2"/>
<sequence>MTHLLQFSRPALLAAGVLLLAGSPASATPAPQARAASRAITAFDLADASRLVQAIAYANTPSRQASPTAARRSPASDPAPDPQSHVGAANEAARIEPDNAGFDNAIQRYAYREGALFQVYAKPGQVTDIALQEGETLVGPGPVAAGDTVRWMIGDTLSGSGATQRVHILIKPTRPDIATNLVINTDRRTYHIELRANPDIYMASVSWSYPADELIALRLEEERAARATPVADGFTLEALNFDYRISGDKPDWRPLRVFDDGQRTLVEFPPDIARGEMPPFFVVGAGGAAELVNYRVSGRYLIVDRLFHKAELRLGAGRRQVRVKIENRKRGRS</sequence>
<evidence type="ECO:0000256" key="3">
    <source>
        <dbReference type="SAM" id="MobiDB-lite"/>
    </source>
</evidence>
<feature type="region of interest" description="Disordered" evidence="3">
    <location>
        <begin position="62"/>
        <end position="88"/>
    </location>
</feature>
<dbReference type="InterPro" id="IPR038161">
    <property type="entry name" value="VirB9/CagX/TrbG_C_sf"/>
</dbReference>
<proteinExistence type="inferred from homology"/>
<dbReference type="InterPro" id="IPR010258">
    <property type="entry name" value="Conjugal_tfr_TrbG/VirB9/CagX"/>
</dbReference>
<dbReference type="Proteomes" id="UP000265366">
    <property type="component" value="Unassembled WGS sequence"/>
</dbReference>
<evidence type="ECO:0000313" key="5">
    <source>
        <dbReference type="EMBL" id="RIV86968.1"/>
    </source>
</evidence>
<dbReference type="EMBL" id="QXFM01000083">
    <property type="protein sequence ID" value="RIV86968.1"/>
    <property type="molecule type" value="Genomic_DNA"/>
</dbReference>
<dbReference type="NCBIfam" id="TIGR02775">
    <property type="entry name" value="TrbG_Ti"/>
    <property type="match status" value="1"/>
</dbReference>
<feature type="compositionally biased region" description="Low complexity" evidence="3">
    <location>
        <begin position="62"/>
        <end position="84"/>
    </location>
</feature>
<keyword evidence="6" id="KW-1185">Reference proteome</keyword>
<comment type="similarity">
    <text evidence="1">Belongs to the TrbG/VirB9 family.</text>
</comment>
<feature type="signal peptide" evidence="4">
    <location>
        <begin position="1"/>
        <end position="27"/>
    </location>
</feature>
<evidence type="ECO:0000256" key="1">
    <source>
        <dbReference type="ARBA" id="ARBA00006135"/>
    </source>
</evidence>
<comment type="caution">
    <text evidence="5">The sequence shown here is derived from an EMBL/GenBank/DDBJ whole genome shotgun (WGS) entry which is preliminary data.</text>
</comment>
<dbReference type="Pfam" id="PF03524">
    <property type="entry name" value="CagX"/>
    <property type="match status" value="1"/>
</dbReference>
<keyword evidence="2 4" id="KW-0732">Signal</keyword>
<dbReference type="RefSeq" id="WP_029140648.1">
    <property type="nucleotide sequence ID" value="NZ_QXFM01000083.1"/>
</dbReference>
<dbReference type="InterPro" id="IPR006311">
    <property type="entry name" value="TAT_signal"/>
</dbReference>
<organism evidence="5 6">
    <name type="scientific">Aurantiacibacter xanthus</name>
    <dbReference type="NCBI Taxonomy" id="1784712"/>
    <lineage>
        <taxon>Bacteria</taxon>
        <taxon>Pseudomonadati</taxon>
        <taxon>Pseudomonadota</taxon>
        <taxon>Alphaproteobacteria</taxon>
        <taxon>Sphingomonadales</taxon>
        <taxon>Erythrobacteraceae</taxon>
        <taxon>Aurantiacibacter</taxon>
    </lineage>
</organism>
<dbReference type="InterPro" id="IPR014142">
    <property type="entry name" value="TrbG_Ti"/>
</dbReference>
<protein>
    <submittedName>
        <fullName evidence="5">P-type conjugative transfer protein TrbG</fullName>
    </submittedName>
</protein>
<evidence type="ECO:0000256" key="2">
    <source>
        <dbReference type="ARBA" id="ARBA00022729"/>
    </source>
</evidence>
<dbReference type="AlphaFoldDB" id="A0A3A1P807"/>
<dbReference type="CDD" id="cd06911">
    <property type="entry name" value="VirB9_CagX_TrbG"/>
    <property type="match status" value="1"/>
</dbReference>
<evidence type="ECO:0000256" key="4">
    <source>
        <dbReference type="SAM" id="SignalP"/>
    </source>
</evidence>
<accession>A0A3A1P807</accession>
<dbReference type="PROSITE" id="PS51318">
    <property type="entry name" value="TAT"/>
    <property type="match status" value="1"/>
</dbReference>